<protein>
    <recommendedName>
        <fullName evidence="1">Putative restriction endonuclease domain-containing protein</fullName>
    </recommendedName>
</protein>
<proteinExistence type="predicted"/>
<dbReference type="SUPFAM" id="SSF52980">
    <property type="entry name" value="Restriction endonuclease-like"/>
    <property type="match status" value="1"/>
</dbReference>
<dbReference type="InterPro" id="IPR012296">
    <property type="entry name" value="Nuclease_put_TT1808"/>
</dbReference>
<dbReference type="InterPro" id="IPR011335">
    <property type="entry name" value="Restrct_endonuc-II-like"/>
</dbReference>
<dbReference type="Proteomes" id="UP000037267">
    <property type="component" value="Unassembled WGS sequence"/>
</dbReference>
<comment type="caution">
    <text evidence="2">The sequence shown here is derived from an EMBL/GenBank/DDBJ whole genome shotgun (WGS) entry which is preliminary data.</text>
</comment>
<keyword evidence="3" id="KW-1185">Reference proteome</keyword>
<name>A0A0L0W8B5_GOTPU</name>
<dbReference type="InterPro" id="IPR008538">
    <property type="entry name" value="Uma2"/>
</dbReference>
<evidence type="ECO:0000313" key="3">
    <source>
        <dbReference type="Proteomes" id="UP000037267"/>
    </source>
</evidence>
<dbReference type="Gene3D" id="3.90.1570.10">
    <property type="entry name" value="tt1808, chain A"/>
    <property type="match status" value="1"/>
</dbReference>
<evidence type="ECO:0000313" key="2">
    <source>
        <dbReference type="EMBL" id="KNF07691.1"/>
    </source>
</evidence>
<evidence type="ECO:0000259" key="1">
    <source>
        <dbReference type="Pfam" id="PF05685"/>
    </source>
</evidence>
<organism evidence="2 3">
    <name type="scientific">Gottschalkia purinilytica</name>
    <name type="common">Clostridium purinilyticum</name>
    <dbReference type="NCBI Taxonomy" id="1503"/>
    <lineage>
        <taxon>Bacteria</taxon>
        <taxon>Bacillati</taxon>
        <taxon>Bacillota</taxon>
        <taxon>Tissierellia</taxon>
        <taxon>Tissierellales</taxon>
        <taxon>Gottschalkiaceae</taxon>
        <taxon>Gottschalkia</taxon>
    </lineage>
</organism>
<accession>A0A0L0W8B5</accession>
<dbReference type="Pfam" id="PF05685">
    <property type="entry name" value="Uma2"/>
    <property type="match status" value="1"/>
</dbReference>
<reference evidence="3" key="1">
    <citation type="submission" date="2015-07" db="EMBL/GenBank/DDBJ databases">
        <title>Draft genome sequence of the purine-degrading Gottschalkia purinilyticum DSM 1384 (formerly Clostridium purinilyticum).</title>
        <authorList>
            <person name="Poehlein A."/>
            <person name="Schiel-Bengelsdorf B."/>
            <person name="Bengelsdorf F.R."/>
            <person name="Daniel R."/>
            <person name="Duerre P."/>
        </authorList>
    </citation>
    <scope>NUCLEOTIDE SEQUENCE [LARGE SCALE GENOMIC DNA]</scope>
    <source>
        <strain evidence="3">DSM 1384</strain>
    </source>
</reference>
<gene>
    <name evidence="2" type="ORF">CLPU_13c00330</name>
</gene>
<dbReference type="CDD" id="cd06260">
    <property type="entry name" value="DUF820-like"/>
    <property type="match status" value="1"/>
</dbReference>
<dbReference type="AlphaFoldDB" id="A0A0L0W8B5"/>
<dbReference type="EMBL" id="LGSS01000013">
    <property type="protein sequence ID" value="KNF07691.1"/>
    <property type="molecule type" value="Genomic_DNA"/>
</dbReference>
<sequence>MNFVSPFDVVLCDGDNTNKVQQPDLTVIFNKDRLGENNYKGVPNLVVEILSPSTASIDYIDKMNLYRRFG</sequence>
<feature type="domain" description="Putative restriction endonuclease" evidence="1">
    <location>
        <begin position="17"/>
        <end position="69"/>
    </location>
</feature>